<keyword evidence="1" id="KW-0732">Signal</keyword>
<reference evidence="3 4" key="1">
    <citation type="submission" date="2019-02" db="EMBL/GenBank/DDBJ databases">
        <authorList>
            <consortium name="Pathogen Informatics"/>
        </authorList>
    </citation>
    <scope>NUCLEOTIDE SEQUENCE [LARGE SCALE GENOMIC DNA]</scope>
    <source>
        <strain evidence="3 4">3012STDY7078512</strain>
    </source>
</reference>
<gene>
    <name evidence="3" type="ORF">NCTC7812_02719</name>
</gene>
<accession>A0A449I6S5</accession>
<dbReference type="OrthoDB" id="1429208at2"/>
<name>A0A449I6S5_9BACE</name>
<dbReference type="InterPro" id="IPR025665">
    <property type="entry name" value="Beta-barrel_OMP_2"/>
</dbReference>
<dbReference type="Gene3D" id="2.40.160.20">
    <property type="match status" value="1"/>
</dbReference>
<sequence length="221" mass="23993">MKKTIAILCMAVVASGCPAQSLLSFYAKAGIGTSRFHGKGANSETKIACKAGIGAEYALNRTWMVQSTLEFVSIGGQDEIGHIHDARMNELYLQVPVTLAARLHLDKNYHASLAAGPYAAIGVGGKTSGEIYNPSSSRPASRFKAETFGKMIDGKIGNNRFDAGIVVNIALEYKRFEFGAEAQVGLVTVNRQMNRLPELSGAREYLPKNFASFFTLGYRFR</sequence>
<dbReference type="InterPro" id="IPR011250">
    <property type="entry name" value="OMP/PagP_B-barrel"/>
</dbReference>
<evidence type="ECO:0000256" key="1">
    <source>
        <dbReference type="SAM" id="SignalP"/>
    </source>
</evidence>
<dbReference type="EMBL" id="CAACYH010000007">
    <property type="protein sequence ID" value="VFB15134.1"/>
    <property type="molecule type" value="Genomic_DNA"/>
</dbReference>
<evidence type="ECO:0000313" key="4">
    <source>
        <dbReference type="Proteomes" id="UP000396835"/>
    </source>
</evidence>
<feature type="signal peptide" evidence="1">
    <location>
        <begin position="1"/>
        <end position="29"/>
    </location>
</feature>
<protein>
    <recommendedName>
        <fullName evidence="2">Outer membrane protein beta-barrel domain-containing protein</fullName>
    </recommendedName>
</protein>
<proteinExistence type="predicted"/>
<dbReference type="RefSeq" id="WP_131752879.1">
    <property type="nucleotide sequence ID" value="NZ_CAACYH010000007.1"/>
</dbReference>
<dbReference type="AlphaFoldDB" id="A0A449I6S5"/>
<feature type="chain" id="PRO_5019480849" description="Outer membrane protein beta-barrel domain-containing protein" evidence="1">
    <location>
        <begin position="30"/>
        <end position="221"/>
    </location>
</feature>
<organism evidence="3 4">
    <name type="scientific">Prevotella heparinolytica</name>
    <dbReference type="NCBI Taxonomy" id="28113"/>
    <lineage>
        <taxon>Bacteria</taxon>
        <taxon>Pseudomonadati</taxon>
        <taxon>Bacteroidota</taxon>
        <taxon>Bacteroidia</taxon>
        <taxon>Bacteroidales</taxon>
        <taxon>Bacteroidaceae</taxon>
        <taxon>Bacteroides</taxon>
    </lineage>
</organism>
<dbReference type="Proteomes" id="UP000396835">
    <property type="component" value="Unassembled WGS sequence"/>
</dbReference>
<evidence type="ECO:0000259" key="2">
    <source>
        <dbReference type="Pfam" id="PF13568"/>
    </source>
</evidence>
<dbReference type="Pfam" id="PF13568">
    <property type="entry name" value="OMP_b-brl_2"/>
    <property type="match status" value="1"/>
</dbReference>
<dbReference type="SUPFAM" id="SSF56925">
    <property type="entry name" value="OMPA-like"/>
    <property type="match status" value="1"/>
</dbReference>
<evidence type="ECO:0000313" key="3">
    <source>
        <dbReference type="EMBL" id="VFB15134.1"/>
    </source>
</evidence>
<feature type="domain" description="Outer membrane protein beta-barrel" evidence="2">
    <location>
        <begin position="24"/>
        <end position="185"/>
    </location>
</feature>
<dbReference type="PROSITE" id="PS51257">
    <property type="entry name" value="PROKAR_LIPOPROTEIN"/>
    <property type="match status" value="1"/>
</dbReference>